<gene>
    <name evidence="2" type="ORF">FIV39_06465</name>
    <name evidence="1" type="ORF">SAMN04490186_1107</name>
</gene>
<sequence length="102" mass="11061">MNIRTALWTTAACTLATLTGCTNGQGPNSMEGIQRFENKTSAELVVAQGAQIHSLAPGQSLDLQSSARDIHIMRRNSVGTIDRVILRYNPGNCSVAFCFDIY</sequence>
<dbReference type="EMBL" id="VFES01000002">
    <property type="protein sequence ID" value="TWR69308.1"/>
    <property type="molecule type" value="Genomic_DNA"/>
</dbReference>
<evidence type="ECO:0000313" key="1">
    <source>
        <dbReference type="EMBL" id="SDQ58873.1"/>
    </source>
</evidence>
<reference evidence="1 3" key="1">
    <citation type="submission" date="2016-10" db="EMBL/GenBank/DDBJ databases">
        <authorList>
            <person name="Varghese N."/>
            <person name="Submissions S."/>
        </authorList>
    </citation>
    <scope>NUCLEOTIDE SEQUENCE [LARGE SCALE GENOMIC DNA]</scope>
    <source>
        <strain evidence="1 3">BS2976</strain>
    </source>
</reference>
<keyword evidence="3" id="KW-1185">Reference proteome</keyword>
<dbReference type="Proteomes" id="UP000317267">
    <property type="component" value="Unassembled WGS sequence"/>
</dbReference>
<proteinExistence type="predicted"/>
<dbReference type="AlphaFoldDB" id="A0A1H1C3Q9"/>
<evidence type="ECO:0000313" key="2">
    <source>
        <dbReference type="EMBL" id="TWR69308.1"/>
    </source>
</evidence>
<comment type="caution">
    <text evidence="2">The sequence shown here is derived from an EMBL/GenBank/DDBJ whole genome shotgun (WGS) entry which is preliminary data.</text>
</comment>
<evidence type="ECO:0000313" key="3">
    <source>
        <dbReference type="Proteomes" id="UP000198740"/>
    </source>
</evidence>
<dbReference type="EMBL" id="FNKM01000002">
    <property type="protein sequence ID" value="SDQ58873.1"/>
    <property type="molecule type" value="Genomic_DNA"/>
</dbReference>
<dbReference type="Proteomes" id="UP000198740">
    <property type="component" value="Unassembled WGS sequence"/>
</dbReference>
<organism evidence="2 4">
    <name type="scientific">Pseudomonas grimontii</name>
    <dbReference type="NCBI Taxonomy" id="129847"/>
    <lineage>
        <taxon>Bacteria</taxon>
        <taxon>Pseudomonadati</taxon>
        <taxon>Pseudomonadota</taxon>
        <taxon>Gammaproteobacteria</taxon>
        <taxon>Pseudomonadales</taxon>
        <taxon>Pseudomonadaceae</taxon>
        <taxon>Pseudomonas</taxon>
    </lineage>
</organism>
<reference evidence="2 4" key="2">
    <citation type="submission" date="2019-06" db="EMBL/GenBank/DDBJ databases">
        <title>Pseudomonas bimorpha sp. nov. isolated from bovine raw milk and skim milk concentrate.</title>
        <authorList>
            <person name="Hofmann K."/>
            <person name="Huptas C."/>
            <person name="Doll E."/>
            <person name="Scherer S."/>
            <person name="Wenning M."/>
        </authorList>
    </citation>
    <scope>NUCLEOTIDE SEQUENCE [LARGE SCALE GENOMIC DNA]</scope>
    <source>
        <strain evidence="2 4">DSM 17515</strain>
    </source>
</reference>
<dbReference type="RefSeq" id="WP_090400793.1">
    <property type="nucleotide sequence ID" value="NZ_FNKM01000002.1"/>
</dbReference>
<name>A0A1H1C3Q9_9PSED</name>
<dbReference type="OrthoDB" id="6902578at2"/>
<accession>A0A1H1C3Q9</accession>
<evidence type="ECO:0000313" key="4">
    <source>
        <dbReference type="Proteomes" id="UP000317267"/>
    </source>
</evidence>
<dbReference type="PROSITE" id="PS51257">
    <property type="entry name" value="PROKAR_LIPOPROTEIN"/>
    <property type="match status" value="1"/>
</dbReference>
<protein>
    <submittedName>
        <fullName evidence="2">Uncharacterized protein</fullName>
    </submittedName>
</protein>